<keyword evidence="1" id="KW-0677">Repeat</keyword>
<dbReference type="AlphaFoldDB" id="A0A640MLC7"/>
<keyword evidence="3" id="KW-0812">Transmembrane</keyword>
<name>A0A640MLC7_BACAN</name>
<proteinExistence type="predicted"/>
<evidence type="ECO:0000256" key="4">
    <source>
        <dbReference type="SAM" id="SignalP"/>
    </source>
</evidence>
<sequence length="592" mass="65757">MKNKKIINILMTSGLLLSSVLATTTQTTTVFADTIKREQVENSEITAINVSIKSNLELNYGFDSDYYLNALNNNFKFTDQNGNEIAPEKLDITYRFHDISTHYFDFDEFMRTKANNLTGLGNYESRAGLTATLKENPEIKGIQKVNGASGLSIKIVNQAPIINTKVDNPTVLEGTSYQEWENIVFSDLEDDRDDLILQKSVVYPDGFNKDKMEIGEYQIKYRVTDSKGATSETVERLTVAQVFAPEIIANDTTLIAENKDFNPLKDLNVSVTDSLDDSPILEVVENNVNLKKEGEYQVKYRATNKYGKVSEKEVNVKVVAENPVLIAEDKTFTSNQSQSDIIDILEANATDKVDGDITNSIRVVENNTDWSKNGRYTVVLAVTNSNNKSTQISVNVKVDIKYTLTVEYIDENGNKLAESKVIEANQSTEFNEKALEIDGYTAKKDTISTVLDSDKSIKFVYVKKDVNPPVDPVDPVDPTDPTNPVVPEPEQPVDPTEPTTPTDPEKPTDTGDGNGNGNVVTDTEGTTDTTTTDTNKETTKESSKVKETTKEDKKDKLYQTNHTNNNILIALATTALASVLAFITFKRFKKQG</sequence>
<protein>
    <recommendedName>
        <fullName evidence="5">MucBP domain-containing protein</fullName>
    </recommendedName>
</protein>
<gene>
    <name evidence="6" type="ORF">QuyetLC_54700</name>
</gene>
<feature type="transmembrane region" description="Helical" evidence="3">
    <location>
        <begin position="567"/>
        <end position="585"/>
    </location>
</feature>
<dbReference type="Pfam" id="PF06458">
    <property type="entry name" value="MucBP"/>
    <property type="match status" value="1"/>
</dbReference>
<feature type="compositionally biased region" description="Low complexity" evidence="2">
    <location>
        <begin position="493"/>
        <end position="502"/>
    </location>
</feature>
<feature type="domain" description="MucBP" evidence="5">
    <location>
        <begin position="404"/>
        <end position="461"/>
    </location>
</feature>
<dbReference type="Gene3D" id="2.60.40.10">
    <property type="entry name" value="Immunoglobulins"/>
    <property type="match status" value="3"/>
</dbReference>
<feature type="compositionally biased region" description="Low complexity" evidence="2">
    <location>
        <begin position="517"/>
        <end position="533"/>
    </location>
</feature>
<feature type="compositionally biased region" description="Basic and acidic residues" evidence="2">
    <location>
        <begin position="534"/>
        <end position="557"/>
    </location>
</feature>
<feature type="signal peptide" evidence="4">
    <location>
        <begin position="1"/>
        <end position="22"/>
    </location>
</feature>
<feature type="region of interest" description="Disordered" evidence="2">
    <location>
        <begin position="466"/>
        <end position="557"/>
    </location>
</feature>
<dbReference type="Gene3D" id="3.10.20.320">
    <property type="entry name" value="Putative peptidoglycan bound protein (lpxtg motif)"/>
    <property type="match status" value="1"/>
</dbReference>
<accession>A0A640MLC7</accession>
<keyword evidence="3" id="KW-1133">Transmembrane helix</keyword>
<dbReference type="InterPro" id="IPR009459">
    <property type="entry name" value="MucBP_dom"/>
</dbReference>
<dbReference type="InterPro" id="IPR013783">
    <property type="entry name" value="Ig-like_fold"/>
</dbReference>
<dbReference type="EMBL" id="BLEY01000100">
    <property type="protein sequence ID" value="GEU13038.1"/>
    <property type="molecule type" value="Genomic_DNA"/>
</dbReference>
<reference evidence="6" key="2">
    <citation type="submission" date="2019-12" db="EMBL/GenBank/DDBJ databases">
        <authorList>
            <person name="Hoang T.H.H."/>
            <person name="Okutani A."/>
        </authorList>
    </citation>
    <scope>NUCLEOTIDE SEQUENCE</scope>
    <source>
        <strain evidence="6">QuyetLC</strain>
    </source>
</reference>
<keyword evidence="4" id="KW-0732">Signal</keyword>
<keyword evidence="3" id="KW-0472">Membrane</keyword>
<reference evidence="6" key="1">
    <citation type="submission" date="2019-12" db="EMBL/GenBank/DDBJ databases">
        <title>Epidemiological and comparative genomic analysis of Bacillus anthracis isolated from northern Vietnam.</title>
        <authorList>
            <person name="Hoang T.T.H."/>
            <person name="Dang D.A."/>
            <person name="Pham M.H."/>
            <person name="Luong M.H."/>
            <person name="Tran N.D."/>
            <person name="Nguyen T.H."/>
            <person name="Nguyen T.T."/>
            <person name="Inoue S."/>
            <person name="Morikawa S."/>
            <person name="Okutani A."/>
        </authorList>
    </citation>
    <scope>NUCLEOTIDE SEQUENCE</scope>
    <source>
        <strain evidence="6">QuyetLC</strain>
    </source>
</reference>
<feature type="chain" id="PRO_5039214263" description="MucBP domain-containing protein" evidence="4">
    <location>
        <begin position="23"/>
        <end position="592"/>
    </location>
</feature>
<evidence type="ECO:0000256" key="2">
    <source>
        <dbReference type="SAM" id="MobiDB-lite"/>
    </source>
</evidence>
<evidence type="ECO:0000313" key="6">
    <source>
        <dbReference type="EMBL" id="GEU13038.1"/>
    </source>
</evidence>
<evidence type="ECO:0000259" key="5">
    <source>
        <dbReference type="Pfam" id="PF06458"/>
    </source>
</evidence>
<comment type="caution">
    <text evidence="6">The sequence shown here is derived from an EMBL/GenBank/DDBJ whole genome shotgun (WGS) entry which is preliminary data.</text>
</comment>
<evidence type="ECO:0000256" key="1">
    <source>
        <dbReference type="ARBA" id="ARBA00022737"/>
    </source>
</evidence>
<organism evidence="6">
    <name type="scientific">Bacillus anthracis</name>
    <name type="common">anthrax bacterium</name>
    <dbReference type="NCBI Taxonomy" id="1392"/>
    <lineage>
        <taxon>Bacteria</taxon>
        <taxon>Bacillati</taxon>
        <taxon>Bacillota</taxon>
        <taxon>Bacilli</taxon>
        <taxon>Bacillales</taxon>
        <taxon>Bacillaceae</taxon>
        <taxon>Bacillus</taxon>
        <taxon>Bacillus cereus group</taxon>
    </lineage>
</organism>
<evidence type="ECO:0000256" key="3">
    <source>
        <dbReference type="SAM" id="Phobius"/>
    </source>
</evidence>